<evidence type="ECO:0000256" key="4">
    <source>
        <dbReference type="ARBA" id="ARBA00022840"/>
    </source>
</evidence>
<feature type="transmembrane region" description="Helical" evidence="7">
    <location>
        <begin position="145"/>
        <end position="168"/>
    </location>
</feature>
<dbReference type="InterPro" id="IPR039421">
    <property type="entry name" value="Type_1_exporter"/>
</dbReference>
<evidence type="ECO:0000256" key="3">
    <source>
        <dbReference type="ARBA" id="ARBA00022741"/>
    </source>
</evidence>
<dbReference type="Pfam" id="PF00005">
    <property type="entry name" value="ABC_tran"/>
    <property type="match status" value="1"/>
</dbReference>
<dbReference type="InterPro" id="IPR017871">
    <property type="entry name" value="ABC_transporter-like_CS"/>
</dbReference>
<dbReference type="GO" id="GO:0005524">
    <property type="term" value="F:ATP binding"/>
    <property type="evidence" value="ECO:0007669"/>
    <property type="project" value="UniProtKB-KW"/>
</dbReference>
<dbReference type="Gene3D" id="3.40.50.300">
    <property type="entry name" value="P-loop containing nucleotide triphosphate hydrolases"/>
    <property type="match status" value="1"/>
</dbReference>
<dbReference type="PROSITE" id="PS00211">
    <property type="entry name" value="ABC_TRANSPORTER_1"/>
    <property type="match status" value="1"/>
</dbReference>
<dbReference type="InterPro" id="IPR011527">
    <property type="entry name" value="ABC1_TM_dom"/>
</dbReference>
<protein>
    <submittedName>
        <fullName evidence="10">ABC transporter ATP-binding protein</fullName>
    </submittedName>
</protein>
<accession>A0A4Q7DTN4</accession>
<comment type="caution">
    <text evidence="10">The sequence shown here is derived from an EMBL/GenBank/DDBJ whole genome shotgun (WGS) entry which is preliminary data.</text>
</comment>
<gene>
    <name evidence="10" type="ORF">LDELB18P1_1880</name>
</gene>
<dbReference type="InterPro" id="IPR003593">
    <property type="entry name" value="AAA+_ATPase"/>
</dbReference>
<proteinExistence type="predicted"/>
<evidence type="ECO:0000256" key="2">
    <source>
        <dbReference type="ARBA" id="ARBA00022692"/>
    </source>
</evidence>
<feature type="transmembrane region" description="Helical" evidence="7">
    <location>
        <begin position="288"/>
        <end position="305"/>
    </location>
</feature>
<feature type="transmembrane region" description="Helical" evidence="7">
    <location>
        <begin position="39"/>
        <end position="59"/>
    </location>
</feature>
<dbReference type="AlphaFoldDB" id="A0A4Q7DTN4"/>
<keyword evidence="4 10" id="KW-0067">ATP-binding</keyword>
<feature type="domain" description="ABC transporter" evidence="8">
    <location>
        <begin position="348"/>
        <end position="579"/>
    </location>
</feature>
<evidence type="ECO:0000256" key="5">
    <source>
        <dbReference type="ARBA" id="ARBA00022989"/>
    </source>
</evidence>
<dbReference type="InterPro" id="IPR036640">
    <property type="entry name" value="ABC1_TM_sf"/>
</dbReference>
<dbReference type="Proteomes" id="UP000292818">
    <property type="component" value="Unassembled WGS sequence"/>
</dbReference>
<evidence type="ECO:0000259" key="8">
    <source>
        <dbReference type="PROSITE" id="PS50893"/>
    </source>
</evidence>
<dbReference type="CDD" id="cd18551">
    <property type="entry name" value="ABC_6TM_LmrA_like"/>
    <property type="match status" value="1"/>
</dbReference>
<comment type="subcellular location">
    <subcellularLocation>
        <location evidence="1">Cell membrane</location>
        <topology evidence="1">Multi-pass membrane protein</topology>
    </subcellularLocation>
</comment>
<feature type="transmembrane region" description="Helical" evidence="7">
    <location>
        <begin position="253"/>
        <end position="276"/>
    </location>
</feature>
<dbReference type="GO" id="GO:0005886">
    <property type="term" value="C:plasma membrane"/>
    <property type="evidence" value="ECO:0007669"/>
    <property type="project" value="UniProtKB-SubCell"/>
</dbReference>
<dbReference type="GO" id="GO:0016887">
    <property type="term" value="F:ATP hydrolysis activity"/>
    <property type="evidence" value="ECO:0007669"/>
    <property type="project" value="InterPro"/>
</dbReference>
<dbReference type="PANTHER" id="PTHR43394:SF1">
    <property type="entry name" value="ATP-BINDING CASSETTE SUB-FAMILY B MEMBER 10, MITOCHONDRIAL"/>
    <property type="match status" value="1"/>
</dbReference>
<keyword evidence="3" id="KW-0547">Nucleotide-binding</keyword>
<evidence type="ECO:0000256" key="1">
    <source>
        <dbReference type="ARBA" id="ARBA00004651"/>
    </source>
</evidence>
<sequence>MAKAPSGTAEDSTDTASSASTAMIKAGKIRLFSLDRRQIMAILLSCLATALSLKIPLLLKQVIDHGKMLSRTSSLGQIGFCLLISSLLEAGSQYLLSLAGDERIRDLRLLLQEKLLCLPWNYYKENSRGSLLSHVLNDSSVVKDFTVSVLPSALVSLLTVAASLGILLSLDVKMTLVIVLTFALIASSAFPLGKINEHFAYQNQAKLSRVSADLDENLANIKLIKLTNAQAGVLQKFRGDLQDLFALSRKTDAVFSVTGPLQTVLTLAGFLLILLYGSQRLANGSLSLGMLSSFIMYMFGIISPINNLGNFYMSYAEARGSLKAISEILAQPDEADPGQELPKKAADLKVRDLTFAYPGSQSPILRDLSLDFKEGAKTALVGPSGAGKTTLINLLTRLEAGYQGQILLGGLEARNCSLPAWRDLFSVVAQDNNIFAGTVADNLLFGLEKSVSRSDMIQALQVANLWPELDLGTQTGEGGWKLSLGQSQRLQLARAYLRDAPCLILDEATANLDPESEAKVSQAVDRIAREKIVIIIAHRLSTIANADKIYFLDEGQVQAAGRHEELLKQLPKYRAYVEDQLWPLESR</sequence>
<evidence type="ECO:0000313" key="11">
    <source>
        <dbReference type="Proteomes" id="UP000292818"/>
    </source>
</evidence>
<dbReference type="PROSITE" id="PS50893">
    <property type="entry name" value="ABC_TRANSPORTER_2"/>
    <property type="match status" value="1"/>
</dbReference>
<dbReference type="GO" id="GO:0015421">
    <property type="term" value="F:ABC-type oligopeptide transporter activity"/>
    <property type="evidence" value="ECO:0007669"/>
    <property type="project" value="TreeGrafter"/>
</dbReference>
<keyword evidence="6 7" id="KW-0472">Membrane</keyword>
<dbReference type="SUPFAM" id="SSF90123">
    <property type="entry name" value="ABC transporter transmembrane region"/>
    <property type="match status" value="1"/>
</dbReference>
<organism evidence="10 11">
    <name type="scientific">Lactobacillus delbrueckii</name>
    <dbReference type="NCBI Taxonomy" id="1584"/>
    <lineage>
        <taxon>Bacteria</taxon>
        <taxon>Bacillati</taxon>
        <taxon>Bacillota</taxon>
        <taxon>Bacilli</taxon>
        <taxon>Lactobacillales</taxon>
        <taxon>Lactobacillaceae</taxon>
        <taxon>Lactobacillus</taxon>
    </lineage>
</organism>
<keyword evidence="2 7" id="KW-0812">Transmembrane</keyword>
<evidence type="ECO:0000256" key="6">
    <source>
        <dbReference type="ARBA" id="ARBA00023136"/>
    </source>
</evidence>
<dbReference type="EMBL" id="SETJ01000086">
    <property type="protein sequence ID" value="RZM15397.1"/>
    <property type="molecule type" value="Genomic_DNA"/>
</dbReference>
<dbReference type="RefSeq" id="WP_003616408.1">
    <property type="nucleotide sequence ID" value="NZ_CABKPX010000001.1"/>
</dbReference>
<reference evidence="10 11" key="1">
    <citation type="submission" date="2019-01" db="EMBL/GenBank/DDBJ databases">
        <title>Colonization of the human gut by bovine bacteria present in Parmesan cheese.</title>
        <authorList>
            <person name="Lugli G.A."/>
            <person name="Milani C."/>
        </authorList>
    </citation>
    <scope>NUCLEOTIDE SEQUENCE [LARGE SCALE GENOMIC DNA]</scope>
    <source>
        <strain evidence="10 11">LDELB18P1</strain>
    </source>
</reference>
<feature type="transmembrane region" description="Helical" evidence="7">
    <location>
        <begin position="175"/>
        <end position="193"/>
    </location>
</feature>
<keyword evidence="5 7" id="KW-1133">Transmembrane helix</keyword>
<dbReference type="InterPro" id="IPR003439">
    <property type="entry name" value="ABC_transporter-like_ATP-bd"/>
</dbReference>
<dbReference type="PROSITE" id="PS50929">
    <property type="entry name" value="ABC_TM1F"/>
    <property type="match status" value="1"/>
</dbReference>
<dbReference type="SUPFAM" id="SSF52540">
    <property type="entry name" value="P-loop containing nucleoside triphosphate hydrolases"/>
    <property type="match status" value="1"/>
</dbReference>
<dbReference type="InterPro" id="IPR027417">
    <property type="entry name" value="P-loop_NTPase"/>
</dbReference>
<dbReference type="Pfam" id="PF00664">
    <property type="entry name" value="ABC_membrane"/>
    <property type="match status" value="1"/>
</dbReference>
<dbReference type="PANTHER" id="PTHR43394">
    <property type="entry name" value="ATP-DEPENDENT PERMEASE MDL1, MITOCHONDRIAL"/>
    <property type="match status" value="1"/>
</dbReference>
<dbReference type="SMART" id="SM00382">
    <property type="entry name" value="AAA"/>
    <property type="match status" value="1"/>
</dbReference>
<evidence type="ECO:0000313" key="10">
    <source>
        <dbReference type="EMBL" id="RZM15397.1"/>
    </source>
</evidence>
<evidence type="ECO:0000256" key="7">
    <source>
        <dbReference type="SAM" id="Phobius"/>
    </source>
</evidence>
<evidence type="ECO:0000259" key="9">
    <source>
        <dbReference type="PROSITE" id="PS50929"/>
    </source>
</evidence>
<name>A0A4Q7DTN4_9LACO</name>
<dbReference type="Gene3D" id="1.20.1560.10">
    <property type="entry name" value="ABC transporter type 1, transmembrane domain"/>
    <property type="match status" value="1"/>
</dbReference>
<feature type="domain" description="ABC transmembrane type-1" evidence="9">
    <location>
        <begin position="39"/>
        <end position="317"/>
    </location>
</feature>